<dbReference type="Gene3D" id="3.30.590.50">
    <property type="match status" value="2"/>
</dbReference>
<dbReference type="EMBL" id="LTDL01000011">
    <property type="protein sequence ID" value="OAG32160.1"/>
    <property type="molecule type" value="Genomic_DNA"/>
</dbReference>
<keyword evidence="7 10" id="KW-0067">ATP-binding</keyword>
<evidence type="ECO:0000256" key="10">
    <source>
        <dbReference type="RuleBase" id="RU367135"/>
    </source>
</evidence>
<proteinExistence type="inferred from homology"/>
<evidence type="ECO:0000313" key="12">
    <source>
        <dbReference type="Proteomes" id="UP000185944"/>
    </source>
</evidence>
<keyword evidence="12" id="KW-1185">Reference proteome</keyword>
<comment type="similarity">
    <text evidence="2 10">Belongs to the glutamate--cysteine ligase type 3 family.</text>
</comment>
<reference evidence="11 12" key="1">
    <citation type="submission" date="2016-02" db="EMBL/GenBank/DDBJ databases">
        <title>Discovery of a natural microsporidian pathogen with a broad tissue tropism in Caenorhabditis elegans.</title>
        <authorList>
            <person name="Luallen R.J."/>
            <person name="Reinke A.W."/>
            <person name="Tong L."/>
            <person name="Botts M.R."/>
            <person name="Felix M.-A."/>
            <person name="Troemel E.R."/>
        </authorList>
    </citation>
    <scope>NUCLEOTIDE SEQUENCE [LARGE SCALE GENOMIC DNA]</scope>
    <source>
        <strain evidence="11 12">JUm2807</strain>
    </source>
</reference>
<evidence type="ECO:0000256" key="7">
    <source>
        <dbReference type="ARBA" id="ARBA00022840"/>
    </source>
</evidence>
<evidence type="ECO:0000256" key="5">
    <source>
        <dbReference type="ARBA" id="ARBA00022684"/>
    </source>
</evidence>
<protein>
    <recommendedName>
        <fullName evidence="3 10">Glutamate--cysteine ligase</fullName>
        <ecNumber evidence="3 10">6.3.2.2</ecNumber>
    </recommendedName>
    <alternativeName>
        <fullName evidence="9 10">Gamma-ECS</fullName>
    </alternativeName>
    <alternativeName>
        <fullName evidence="8 10">Gamma-glutamylcysteine synthetase</fullName>
    </alternativeName>
</protein>
<dbReference type="Gene3D" id="1.10.8.960">
    <property type="match status" value="1"/>
</dbReference>
<dbReference type="AlphaFoldDB" id="A0A177ELB8"/>
<dbReference type="GeneID" id="93648429"/>
<dbReference type="EC" id="6.3.2.2" evidence="3 10"/>
<dbReference type="GO" id="GO:0005737">
    <property type="term" value="C:cytoplasm"/>
    <property type="evidence" value="ECO:0007669"/>
    <property type="project" value="EnsemblFungi"/>
</dbReference>
<evidence type="ECO:0000313" key="11">
    <source>
        <dbReference type="EMBL" id="OAG32160.1"/>
    </source>
</evidence>
<comment type="pathway">
    <text evidence="1 10">Sulfur metabolism; glutathione biosynthesis; glutathione from L-cysteine and L-glutamate: step 1/2.</text>
</comment>
<comment type="catalytic activity">
    <reaction evidence="10">
        <text>L-cysteine + L-glutamate + ATP = gamma-L-glutamyl-L-cysteine + ADP + phosphate + H(+)</text>
        <dbReference type="Rhea" id="RHEA:13285"/>
        <dbReference type="ChEBI" id="CHEBI:15378"/>
        <dbReference type="ChEBI" id="CHEBI:29985"/>
        <dbReference type="ChEBI" id="CHEBI:30616"/>
        <dbReference type="ChEBI" id="CHEBI:35235"/>
        <dbReference type="ChEBI" id="CHEBI:43474"/>
        <dbReference type="ChEBI" id="CHEBI:58173"/>
        <dbReference type="ChEBI" id="CHEBI:456216"/>
        <dbReference type="EC" id="6.3.2.2"/>
    </reaction>
</comment>
<dbReference type="OrthoDB" id="7939818at2759"/>
<dbReference type="InterPro" id="IPR004308">
    <property type="entry name" value="GCS"/>
</dbReference>
<comment type="caution">
    <text evidence="11">The sequence shown here is derived from an EMBL/GenBank/DDBJ whole genome shotgun (WGS) entry which is preliminary data.</text>
</comment>
<name>A0A177ELB8_9MICR</name>
<accession>A0A177ELB8</accession>
<dbReference type="InterPro" id="IPR014746">
    <property type="entry name" value="Gln_synth/guanido_kin_cat_dom"/>
</dbReference>
<dbReference type="SUPFAM" id="SSF55931">
    <property type="entry name" value="Glutamine synthetase/guanido kinase"/>
    <property type="match status" value="1"/>
</dbReference>
<keyword evidence="4 10" id="KW-0436">Ligase</keyword>
<dbReference type="Pfam" id="PF03074">
    <property type="entry name" value="GCS"/>
    <property type="match status" value="1"/>
</dbReference>
<dbReference type="UniPathway" id="UPA00142">
    <property type="reaction ID" value="UER00209"/>
</dbReference>
<organism evidence="11 12">
    <name type="scientific">Nematocida displodere</name>
    <dbReference type="NCBI Taxonomy" id="1805483"/>
    <lineage>
        <taxon>Eukaryota</taxon>
        <taxon>Fungi</taxon>
        <taxon>Fungi incertae sedis</taxon>
        <taxon>Microsporidia</taxon>
        <taxon>Nematocida</taxon>
    </lineage>
</organism>
<dbReference type="RefSeq" id="XP_067545653.1">
    <property type="nucleotide sequence ID" value="XM_067689497.1"/>
</dbReference>
<dbReference type="VEuPathDB" id="MicrosporidiaDB:NEDG_02079"/>
<gene>
    <name evidence="11" type="ORF">NEDG_02079</name>
</gene>
<evidence type="ECO:0000256" key="8">
    <source>
        <dbReference type="ARBA" id="ARBA00030585"/>
    </source>
</evidence>
<dbReference type="GO" id="GO:0005524">
    <property type="term" value="F:ATP binding"/>
    <property type="evidence" value="ECO:0007669"/>
    <property type="project" value="UniProtKB-UniRule"/>
</dbReference>
<sequence>MGLLKESRTLSWEETQATKMELKKRGAKYFAEVFKAVGSTRAGEFLWGEELEQLLVARVGTNFVLFVGAGVIIDALSNDQTCPFNINIEYSRYMVETTPKCPYAPKFKALVQVEQHMEERRTKLEKTLSNLFGGAVFPLFLPCFPLLGSSTAFGSGTLSVDAWEHGWASEFKNTPMNAVPEDLKPEVITGNHFEDCLRLAQTPSFKVTRSEHFPDFAITPHRRFHNFTYNIRERKKKPLHLSIPPARINRPNEEASVANTPPVVIDSMGQGMGCCCLQITMQSESLTEARLLYDNIGAICPLLLFLTMATSTVSGTLTETSTRWEIISASVDCRTETETHIKKSRYSSIDLYVSNLPPSLYAIYNDIEPPLEPEVLSILEKEGVDQPLANHIASLYIRDPVLCYEDSTPREDFENIQSSNWRSMRLKSPKIDDLSAGGWLVEVRPMEIQPTSFENAAYSIFVVLFSRMVLSLNMTFYLPISKVDENFTTANTPQTIPQTTDEWLHYEEIQKFWYRENIFDMGPPVIKYGTIKEIFLGTGEYCGIVGAVEKYLNEYTDQDTRELNTKYLQFIKERVSGKKMSVATYLRSFVAAHPAYQGDARIPQEVSNDLVQDLLSITQNNTPEYLNRK</sequence>
<evidence type="ECO:0000256" key="6">
    <source>
        <dbReference type="ARBA" id="ARBA00022741"/>
    </source>
</evidence>
<evidence type="ECO:0000256" key="2">
    <source>
        <dbReference type="ARBA" id="ARBA00008100"/>
    </source>
</evidence>
<dbReference type="Proteomes" id="UP000185944">
    <property type="component" value="Unassembled WGS sequence"/>
</dbReference>
<dbReference type="GO" id="GO:0004357">
    <property type="term" value="F:glutamate-cysteine ligase activity"/>
    <property type="evidence" value="ECO:0007669"/>
    <property type="project" value="UniProtKB-UniRule"/>
</dbReference>
<keyword evidence="5 10" id="KW-0317">Glutathione biosynthesis</keyword>
<evidence type="ECO:0000256" key="9">
    <source>
        <dbReference type="ARBA" id="ARBA00032122"/>
    </source>
</evidence>
<evidence type="ECO:0000256" key="3">
    <source>
        <dbReference type="ARBA" id="ARBA00012220"/>
    </source>
</evidence>
<keyword evidence="6 10" id="KW-0547">Nucleotide-binding</keyword>
<dbReference type="PANTHER" id="PTHR11164:SF0">
    <property type="entry name" value="GLUTAMATE--CYSTEINE LIGASE CATALYTIC SUBUNIT"/>
    <property type="match status" value="1"/>
</dbReference>
<dbReference type="GO" id="GO:0006750">
    <property type="term" value="P:glutathione biosynthetic process"/>
    <property type="evidence" value="ECO:0007669"/>
    <property type="project" value="UniProtKB-UniRule"/>
</dbReference>
<dbReference type="PANTHER" id="PTHR11164">
    <property type="entry name" value="GLUTAMATE CYSTEINE LIGASE"/>
    <property type="match status" value="1"/>
</dbReference>
<evidence type="ECO:0000256" key="1">
    <source>
        <dbReference type="ARBA" id="ARBA00005006"/>
    </source>
</evidence>
<evidence type="ECO:0000256" key="4">
    <source>
        <dbReference type="ARBA" id="ARBA00022598"/>
    </source>
</evidence>
<dbReference type="STRING" id="1805483.A0A177ELB8"/>
<dbReference type="GO" id="GO:0046686">
    <property type="term" value="P:response to cadmium ion"/>
    <property type="evidence" value="ECO:0007669"/>
    <property type="project" value="EnsemblFungi"/>
</dbReference>
<dbReference type="GO" id="GO:0042542">
    <property type="term" value="P:response to hydrogen peroxide"/>
    <property type="evidence" value="ECO:0007669"/>
    <property type="project" value="EnsemblFungi"/>
</dbReference>